<dbReference type="Proteomes" id="UP001629235">
    <property type="component" value="Unassembled WGS sequence"/>
</dbReference>
<gene>
    <name evidence="1" type="ORF">PQR01_36590</name>
</gene>
<accession>A0ACC7NML3</accession>
<keyword evidence="2" id="KW-1185">Reference proteome</keyword>
<evidence type="ECO:0000313" key="2">
    <source>
        <dbReference type="Proteomes" id="UP001629235"/>
    </source>
</evidence>
<name>A0ACC7NML3_9BURK</name>
<reference evidence="1 2" key="1">
    <citation type="journal article" date="2024" name="Chem. Sci.">
        <title>Discovery of megapolipeptins by genome mining of a Burkholderiales bacteria collection.</title>
        <authorList>
            <person name="Paulo B.S."/>
            <person name="Recchia M.J.J."/>
            <person name="Lee S."/>
            <person name="Fergusson C.H."/>
            <person name="Romanowski S.B."/>
            <person name="Hernandez A."/>
            <person name="Krull N."/>
            <person name="Liu D.Y."/>
            <person name="Cavanagh H."/>
            <person name="Bos A."/>
            <person name="Gray C.A."/>
            <person name="Murphy B.T."/>
            <person name="Linington R.G."/>
            <person name="Eustaquio A.S."/>
        </authorList>
    </citation>
    <scope>NUCLEOTIDE SEQUENCE [LARGE SCALE GENOMIC DNA]</scope>
    <source>
        <strain evidence="1 2">RL18-126-BIB-B</strain>
    </source>
</reference>
<sequence length="120" mass="12433">MARSGVVSARGFSQCDDCASDNAQEHRQRQPELAADAASIHNSGSVANHGTIDWSGSTGAVSSFYDMNGSYSPGTILANSAWTAAPYSGLVTQATGYKLVNSLTDLENISLDLAGNYALG</sequence>
<comment type="caution">
    <text evidence="1">The sequence shown here is derived from an EMBL/GenBank/DDBJ whole genome shotgun (WGS) entry which is preliminary data.</text>
</comment>
<evidence type="ECO:0000313" key="1">
    <source>
        <dbReference type="EMBL" id="MFM0108770.1"/>
    </source>
</evidence>
<protein>
    <submittedName>
        <fullName evidence="1">Uncharacterized protein</fullName>
    </submittedName>
</protein>
<proteinExistence type="predicted"/>
<organism evidence="1 2">
    <name type="scientific">Paraburkholderia rhynchosiae</name>
    <dbReference type="NCBI Taxonomy" id="487049"/>
    <lineage>
        <taxon>Bacteria</taxon>
        <taxon>Pseudomonadati</taxon>
        <taxon>Pseudomonadota</taxon>
        <taxon>Betaproteobacteria</taxon>
        <taxon>Burkholderiales</taxon>
        <taxon>Burkholderiaceae</taxon>
        <taxon>Paraburkholderia</taxon>
    </lineage>
</organism>
<dbReference type="EMBL" id="JAQQDW010000138">
    <property type="protein sequence ID" value="MFM0108770.1"/>
    <property type="molecule type" value="Genomic_DNA"/>
</dbReference>